<dbReference type="Proteomes" id="UP000314294">
    <property type="component" value="Unassembled WGS sequence"/>
</dbReference>
<keyword evidence="2" id="KW-1185">Reference proteome</keyword>
<sequence>MREEGRDEEVDESEEDDEFLEELAQHLKAGSGSLRGIHTSSYSCLQHMASFMIGSPFVTSSGVAMNNIRSLTGGFVSSGAGLQSPSHDQLLYTAQSFADTAVVFIGVCERKRRETMRHNFLSTVPLQESASRSFVSHSNSPISWVSIISVPYG</sequence>
<dbReference type="EMBL" id="SRLO01000119">
    <property type="protein sequence ID" value="TNN74010.1"/>
    <property type="molecule type" value="Genomic_DNA"/>
</dbReference>
<name>A0A4Z2I826_9TELE</name>
<gene>
    <name evidence="1" type="ORF">EYF80_015831</name>
</gene>
<dbReference type="AlphaFoldDB" id="A0A4Z2I826"/>
<dbReference type="OrthoDB" id="10640358at2759"/>
<accession>A0A4Z2I826</accession>
<comment type="caution">
    <text evidence="1">The sequence shown here is derived from an EMBL/GenBank/DDBJ whole genome shotgun (WGS) entry which is preliminary data.</text>
</comment>
<protein>
    <submittedName>
        <fullName evidence="1">Uncharacterized protein</fullName>
    </submittedName>
</protein>
<reference evidence="1 2" key="1">
    <citation type="submission" date="2019-03" db="EMBL/GenBank/DDBJ databases">
        <title>First draft genome of Liparis tanakae, snailfish: a comprehensive survey of snailfish specific genes.</title>
        <authorList>
            <person name="Kim W."/>
            <person name="Song I."/>
            <person name="Jeong J.-H."/>
            <person name="Kim D."/>
            <person name="Kim S."/>
            <person name="Ryu S."/>
            <person name="Song J.Y."/>
            <person name="Lee S.K."/>
        </authorList>
    </citation>
    <scope>NUCLEOTIDE SEQUENCE [LARGE SCALE GENOMIC DNA]</scope>
    <source>
        <tissue evidence="1">Muscle</tissue>
    </source>
</reference>
<organism evidence="1 2">
    <name type="scientific">Liparis tanakae</name>
    <name type="common">Tanaka's snailfish</name>
    <dbReference type="NCBI Taxonomy" id="230148"/>
    <lineage>
        <taxon>Eukaryota</taxon>
        <taxon>Metazoa</taxon>
        <taxon>Chordata</taxon>
        <taxon>Craniata</taxon>
        <taxon>Vertebrata</taxon>
        <taxon>Euteleostomi</taxon>
        <taxon>Actinopterygii</taxon>
        <taxon>Neopterygii</taxon>
        <taxon>Teleostei</taxon>
        <taxon>Neoteleostei</taxon>
        <taxon>Acanthomorphata</taxon>
        <taxon>Eupercaria</taxon>
        <taxon>Perciformes</taxon>
        <taxon>Cottioidei</taxon>
        <taxon>Cottales</taxon>
        <taxon>Liparidae</taxon>
        <taxon>Liparis</taxon>
    </lineage>
</organism>
<proteinExistence type="predicted"/>
<evidence type="ECO:0000313" key="1">
    <source>
        <dbReference type="EMBL" id="TNN74010.1"/>
    </source>
</evidence>
<evidence type="ECO:0000313" key="2">
    <source>
        <dbReference type="Proteomes" id="UP000314294"/>
    </source>
</evidence>